<dbReference type="Proteomes" id="UP000326757">
    <property type="component" value="Unassembled WGS sequence"/>
</dbReference>
<evidence type="ECO:0000313" key="4">
    <source>
        <dbReference type="Proteomes" id="UP000326757"/>
    </source>
</evidence>
<evidence type="ECO:0000259" key="2">
    <source>
        <dbReference type="PROSITE" id="PS50802"/>
    </source>
</evidence>
<dbReference type="PANTHER" id="PTHR12419">
    <property type="entry name" value="OTU DOMAIN CONTAINING PROTEIN"/>
    <property type="match status" value="1"/>
</dbReference>
<dbReference type="PANTHER" id="PTHR12419:SF7">
    <property type="entry name" value="OTU DOMAIN-CONTAINING PROTEIN 3"/>
    <property type="match status" value="1"/>
</dbReference>
<gene>
    <name evidence="3" type="ORF">EYC80_001688</name>
</gene>
<reference evidence="3 4" key="1">
    <citation type="submission" date="2019-06" db="EMBL/GenBank/DDBJ databases">
        <title>Genome Sequence of the Brown Rot Fungal Pathogen Monilinia laxa.</title>
        <authorList>
            <person name="De Miccolis Angelini R.M."/>
            <person name="Landi L."/>
            <person name="Abate D."/>
            <person name="Pollastro S."/>
            <person name="Romanazzi G."/>
            <person name="Faretra F."/>
        </authorList>
    </citation>
    <scope>NUCLEOTIDE SEQUENCE [LARGE SCALE GENOMIC DNA]</scope>
    <source>
        <strain evidence="3 4">Mlax316</strain>
    </source>
</reference>
<accession>A0A5N6K5W8</accession>
<dbReference type="OrthoDB" id="409956at2759"/>
<dbReference type="SUPFAM" id="SSF54001">
    <property type="entry name" value="Cysteine proteinases"/>
    <property type="match status" value="1"/>
</dbReference>
<evidence type="ECO:0000256" key="1">
    <source>
        <dbReference type="SAM" id="MobiDB-lite"/>
    </source>
</evidence>
<feature type="compositionally biased region" description="Basic and acidic residues" evidence="1">
    <location>
        <begin position="213"/>
        <end position="230"/>
    </location>
</feature>
<dbReference type="GO" id="GO:0016579">
    <property type="term" value="P:protein deubiquitination"/>
    <property type="evidence" value="ECO:0007669"/>
    <property type="project" value="TreeGrafter"/>
</dbReference>
<dbReference type="CDD" id="cd22756">
    <property type="entry name" value="OTU_OTUD3-like"/>
    <property type="match status" value="1"/>
</dbReference>
<comment type="caution">
    <text evidence="3">The sequence shown here is derived from an EMBL/GenBank/DDBJ whole genome shotgun (WGS) entry which is preliminary data.</text>
</comment>
<dbReference type="Gene3D" id="3.90.70.80">
    <property type="match status" value="1"/>
</dbReference>
<sequence>MGPRSSRKGVQADEFPILKENGLVIHKIEADGNCLFRALSDQLYGHSEDHLKIRRDIVEQMRANPDDYNPYFAVGFVKRNAGRRAARAGPVDSQAASDAKLEENFRAHLVKMSRPRTWGDQTELKAFVQEYKVDVTVWYPRWKLTFPAEHGKSSRVQVQIAFNENASHYSSVRHVSSDHPSVSYVKATTEKKSEINKSVATSAADTLNKKRKSDVGNTRKDNAQEDDSMKRVKRRKVQPVKKALSQQRKKLIELANTRFVG</sequence>
<dbReference type="AlphaFoldDB" id="A0A5N6K5W8"/>
<feature type="region of interest" description="Disordered" evidence="1">
    <location>
        <begin position="199"/>
        <end position="244"/>
    </location>
</feature>
<dbReference type="EMBL" id="VIGI01000007">
    <property type="protein sequence ID" value="KAB8297902.1"/>
    <property type="molecule type" value="Genomic_DNA"/>
</dbReference>
<dbReference type="InterPro" id="IPR038765">
    <property type="entry name" value="Papain-like_cys_pep_sf"/>
</dbReference>
<evidence type="ECO:0000313" key="3">
    <source>
        <dbReference type="EMBL" id="KAB8297902.1"/>
    </source>
</evidence>
<dbReference type="InterPro" id="IPR003323">
    <property type="entry name" value="OTU_dom"/>
</dbReference>
<dbReference type="InterPro" id="IPR050704">
    <property type="entry name" value="Peptidase_C85-like"/>
</dbReference>
<name>A0A5N6K5W8_MONLA</name>
<dbReference type="GO" id="GO:0004843">
    <property type="term" value="F:cysteine-type deubiquitinase activity"/>
    <property type="evidence" value="ECO:0007669"/>
    <property type="project" value="TreeGrafter"/>
</dbReference>
<keyword evidence="4" id="KW-1185">Reference proteome</keyword>
<dbReference type="PROSITE" id="PS50802">
    <property type="entry name" value="OTU"/>
    <property type="match status" value="1"/>
</dbReference>
<protein>
    <recommendedName>
        <fullName evidence="2">OTU domain-containing protein</fullName>
    </recommendedName>
</protein>
<organism evidence="3 4">
    <name type="scientific">Monilinia laxa</name>
    <name type="common">Brown rot fungus</name>
    <name type="synonym">Sclerotinia laxa</name>
    <dbReference type="NCBI Taxonomy" id="61186"/>
    <lineage>
        <taxon>Eukaryota</taxon>
        <taxon>Fungi</taxon>
        <taxon>Dikarya</taxon>
        <taxon>Ascomycota</taxon>
        <taxon>Pezizomycotina</taxon>
        <taxon>Leotiomycetes</taxon>
        <taxon>Helotiales</taxon>
        <taxon>Sclerotiniaceae</taxon>
        <taxon>Monilinia</taxon>
    </lineage>
</organism>
<dbReference type="Pfam" id="PF02338">
    <property type="entry name" value="OTU"/>
    <property type="match status" value="1"/>
</dbReference>
<feature type="domain" description="OTU" evidence="2">
    <location>
        <begin position="23"/>
        <end position="175"/>
    </location>
</feature>
<proteinExistence type="predicted"/>